<dbReference type="RefSeq" id="WP_018021667.1">
    <property type="nucleotide sequence ID" value="NZ_AQUX01000003.1"/>
</dbReference>
<dbReference type="STRING" id="558173.CDOO_07410"/>
<reference evidence="2 3" key="1">
    <citation type="submission" date="2013-09" db="EMBL/GenBank/DDBJ databases">
        <title>Complete genome sequence of Corynebacterium doosanense CAU 212(T) (=DSM 45436(T)), isolated from activated sludge.</title>
        <authorList>
            <person name="Schaffert L."/>
            <person name="Albersmeier A."/>
            <person name="Kalinowski J."/>
            <person name="Ruckert C."/>
        </authorList>
    </citation>
    <scope>NUCLEOTIDE SEQUENCE [LARGE SCALE GENOMIC DNA]</scope>
    <source>
        <strain evidence="2 3">CAU 212</strain>
    </source>
</reference>
<name>A0A097IG36_9CORY</name>
<gene>
    <name evidence="2" type="ORF">CDOO_07410</name>
</gene>
<proteinExistence type="predicted"/>
<evidence type="ECO:0000313" key="3">
    <source>
        <dbReference type="Proteomes" id="UP000029914"/>
    </source>
</evidence>
<feature type="transmembrane region" description="Helical" evidence="1">
    <location>
        <begin position="42"/>
        <end position="59"/>
    </location>
</feature>
<sequence>MQIPLPIRAGGAFMALTLVLVIFLVVSVFSDGWMANFEVTTRTLLILASAIILGAFATVRRDQAASRTQVVALAVGVGLVAVSMLVPATTVYVMQQYWLALYAVAALLCALILRRSAM</sequence>
<protein>
    <submittedName>
        <fullName evidence="2">Membrane protein</fullName>
    </submittedName>
</protein>
<dbReference type="KEGG" id="cdo:CDOO_07410"/>
<dbReference type="eggNOG" id="ENOG5030KZS">
    <property type="taxonomic scope" value="Bacteria"/>
</dbReference>
<accession>A0A097IG36</accession>
<dbReference type="HOGENOM" id="CLU_138406_0_0_11"/>
<dbReference type="AlphaFoldDB" id="A0A097IG36"/>
<feature type="transmembrane region" description="Helical" evidence="1">
    <location>
        <begin position="71"/>
        <end position="90"/>
    </location>
</feature>
<keyword evidence="1" id="KW-0472">Membrane</keyword>
<feature type="transmembrane region" description="Helical" evidence="1">
    <location>
        <begin position="96"/>
        <end position="113"/>
    </location>
</feature>
<keyword evidence="1" id="KW-0812">Transmembrane</keyword>
<dbReference type="EMBL" id="CP006764">
    <property type="protein sequence ID" value="AIT61100.1"/>
    <property type="molecule type" value="Genomic_DNA"/>
</dbReference>
<keyword evidence="3" id="KW-1185">Reference proteome</keyword>
<keyword evidence="1" id="KW-1133">Transmembrane helix</keyword>
<evidence type="ECO:0000313" key="2">
    <source>
        <dbReference type="EMBL" id="AIT61100.1"/>
    </source>
</evidence>
<evidence type="ECO:0000256" key="1">
    <source>
        <dbReference type="SAM" id="Phobius"/>
    </source>
</evidence>
<feature type="transmembrane region" description="Helical" evidence="1">
    <location>
        <begin position="12"/>
        <end position="30"/>
    </location>
</feature>
<organism evidence="2 3">
    <name type="scientific">Corynebacterium doosanense CAU 212 = DSM 45436</name>
    <dbReference type="NCBI Taxonomy" id="558173"/>
    <lineage>
        <taxon>Bacteria</taxon>
        <taxon>Bacillati</taxon>
        <taxon>Actinomycetota</taxon>
        <taxon>Actinomycetes</taxon>
        <taxon>Mycobacteriales</taxon>
        <taxon>Corynebacteriaceae</taxon>
        <taxon>Corynebacterium</taxon>
    </lineage>
</organism>
<dbReference type="Proteomes" id="UP000029914">
    <property type="component" value="Chromosome"/>
</dbReference>